<gene>
    <name evidence="1" type="ORF">RPERSI_LOCUS21566</name>
</gene>
<evidence type="ECO:0000313" key="1">
    <source>
        <dbReference type="EMBL" id="CAG8803667.1"/>
    </source>
</evidence>
<dbReference type="EMBL" id="CAJVQC010063451">
    <property type="protein sequence ID" value="CAG8803667.1"/>
    <property type="molecule type" value="Genomic_DNA"/>
</dbReference>
<keyword evidence="2" id="KW-1185">Reference proteome</keyword>
<protein>
    <submittedName>
        <fullName evidence="1">15983_t:CDS:1</fullName>
    </submittedName>
</protein>
<comment type="caution">
    <text evidence="1">The sequence shown here is derived from an EMBL/GenBank/DDBJ whole genome shotgun (WGS) entry which is preliminary data.</text>
</comment>
<feature type="non-terminal residue" evidence="1">
    <location>
        <position position="50"/>
    </location>
</feature>
<organism evidence="1 2">
    <name type="scientific">Racocetra persica</name>
    <dbReference type="NCBI Taxonomy" id="160502"/>
    <lineage>
        <taxon>Eukaryota</taxon>
        <taxon>Fungi</taxon>
        <taxon>Fungi incertae sedis</taxon>
        <taxon>Mucoromycota</taxon>
        <taxon>Glomeromycotina</taxon>
        <taxon>Glomeromycetes</taxon>
        <taxon>Diversisporales</taxon>
        <taxon>Gigasporaceae</taxon>
        <taxon>Racocetra</taxon>
    </lineage>
</organism>
<dbReference type="Proteomes" id="UP000789920">
    <property type="component" value="Unassembled WGS sequence"/>
</dbReference>
<accession>A0ACA9RQF9</accession>
<sequence>MELVDAAPLKELEAEYEIKNDILEFYFQKDNSITYRHKFSNIRSYLTHSL</sequence>
<proteinExistence type="predicted"/>
<name>A0ACA9RQF9_9GLOM</name>
<reference evidence="1" key="1">
    <citation type="submission" date="2021-06" db="EMBL/GenBank/DDBJ databases">
        <authorList>
            <person name="Kallberg Y."/>
            <person name="Tangrot J."/>
            <person name="Rosling A."/>
        </authorList>
    </citation>
    <scope>NUCLEOTIDE SEQUENCE</scope>
    <source>
        <strain evidence="1">MA461A</strain>
    </source>
</reference>
<evidence type="ECO:0000313" key="2">
    <source>
        <dbReference type="Proteomes" id="UP000789920"/>
    </source>
</evidence>